<sequence>MSAINIAVKIFGLSSAAWLSGNISALSMVSVPAVANIKADSKLSNGHAVRIWEQNFSLGKTQNPPIALASAGSLAFLAWSSRSLRTVTAVGLRSSPLFAVAAVTTIGIVPYTIACMTTTNNQLLAYAEKAKKDDLSVTETEDVDVLLQRWTSLNRVRGLLPLAGAVAAGLAVIA</sequence>
<evidence type="ECO:0000313" key="6">
    <source>
        <dbReference type="EMBL" id="KEQ91791.1"/>
    </source>
</evidence>
<keyword evidence="3" id="KW-1133">Transmembrane helix</keyword>
<gene>
    <name evidence="6" type="ORF">AUEXF2481DRAFT_43726</name>
</gene>
<dbReference type="GO" id="GO:0016020">
    <property type="term" value="C:membrane"/>
    <property type="evidence" value="ECO:0007669"/>
    <property type="project" value="UniProtKB-SubCell"/>
</dbReference>
<dbReference type="OrthoDB" id="5954308at2759"/>
<dbReference type="EMBL" id="KL584775">
    <property type="protein sequence ID" value="KEQ91791.1"/>
    <property type="molecule type" value="Genomic_DNA"/>
</dbReference>
<evidence type="ECO:0000256" key="3">
    <source>
        <dbReference type="ARBA" id="ARBA00022989"/>
    </source>
</evidence>
<evidence type="ECO:0000256" key="2">
    <source>
        <dbReference type="ARBA" id="ARBA00022692"/>
    </source>
</evidence>
<organism evidence="6 7">
    <name type="scientific">Aureobasidium subglaciale (strain EXF-2481)</name>
    <name type="common">Aureobasidium pullulans var. subglaciale</name>
    <dbReference type="NCBI Taxonomy" id="1043005"/>
    <lineage>
        <taxon>Eukaryota</taxon>
        <taxon>Fungi</taxon>
        <taxon>Dikarya</taxon>
        <taxon>Ascomycota</taxon>
        <taxon>Pezizomycotina</taxon>
        <taxon>Dothideomycetes</taxon>
        <taxon>Dothideomycetidae</taxon>
        <taxon>Dothideales</taxon>
        <taxon>Saccotheciaceae</taxon>
        <taxon>Aureobasidium</taxon>
    </lineage>
</organism>
<dbReference type="OMA" id="AFMMGTN"/>
<dbReference type="AlphaFoldDB" id="A0A074YY47"/>
<evidence type="ECO:0000313" key="7">
    <source>
        <dbReference type="Proteomes" id="UP000030641"/>
    </source>
</evidence>
<name>A0A074YY47_AURSE</name>
<dbReference type="PANTHER" id="PTHR35042">
    <property type="entry name" value="ANTHRONE OXYGENASE ENCC"/>
    <property type="match status" value="1"/>
</dbReference>
<evidence type="ECO:0000256" key="1">
    <source>
        <dbReference type="ARBA" id="ARBA00004141"/>
    </source>
</evidence>
<dbReference type="PANTHER" id="PTHR35042:SF1">
    <property type="entry name" value="DUF1772-DOMAIN-CONTAINING PROTEIN"/>
    <property type="match status" value="1"/>
</dbReference>
<comment type="similarity">
    <text evidence="5">Belongs to the anthrone oxygenase family.</text>
</comment>
<evidence type="ECO:0008006" key="8">
    <source>
        <dbReference type="Google" id="ProtNLM"/>
    </source>
</evidence>
<keyword evidence="4" id="KW-0472">Membrane</keyword>
<dbReference type="RefSeq" id="XP_013340249.1">
    <property type="nucleotide sequence ID" value="XM_013484795.1"/>
</dbReference>
<protein>
    <recommendedName>
        <fullName evidence="8">DUF1772-domain-containing protein</fullName>
    </recommendedName>
</protein>
<dbReference type="InterPro" id="IPR013901">
    <property type="entry name" value="Anthrone_oxy"/>
</dbReference>
<comment type="subcellular location">
    <subcellularLocation>
        <location evidence="1">Membrane</location>
        <topology evidence="1">Multi-pass membrane protein</topology>
    </subcellularLocation>
</comment>
<dbReference type="InParanoid" id="A0A074YY47"/>
<keyword evidence="2" id="KW-0812">Transmembrane</keyword>
<evidence type="ECO:0000256" key="4">
    <source>
        <dbReference type="ARBA" id="ARBA00023136"/>
    </source>
</evidence>
<keyword evidence="7" id="KW-1185">Reference proteome</keyword>
<dbReference type="HOGENOM" id="CLU_105974_1_0_1"/>
<dbReference type="GeneID" id="25367486"/>
<accession>A0A074YY47</accession>
<dbReference type="Pfam" id="PF08592">
    <property type="entry name" value="Anthrone_oxy"/>
    <property type="match status" value="1"/>
</dbReference>
<reference evidence="6 7" key="1">
    <citation type="journal article" date="2014" name="BMC Genomics">
        <title>Genome sequencing of four Aureobasidium pullulans varieties: biotechnological potential, stress tolerance, and description of new species.</title>
        <authorList>
            <person name="Gostin Ar C."/>
            <person name="Ohm R.A."/>
            <person name="Kogej T."/>
            <person name="Sonjak S."/>
            <person name="Turk M."/>
            <person name="Zajc J."/>
            <person name="Zalar P."/>
            <person name="Grube M."/>
            <person name="Sun H."/>
            <person name="Han J."/>
            <person name="Sharma A."/>
            <person name="Chiniquy J."/>
            <person name="Ngan C.Y."/>
            <person name="Lipzen A."/>
            <person name="Barry K."/>
            <person name="Grigoriev I.V."/>
            <person name="Gunde-Cimerman N."/>
        </authorList>
    </citation>
    <scope>NUCLEOTIDE SEQUENCE [LARGE SCALE GENOMIC DNA]</scope>
    <source>
        <strain evidence="6 7">EXF-2481</strain>
    </source>
</reference>
<dbReference type="Proteomes" id="UP000030641">
    <property type="component" value="Unassembled WGS sequence"/>
</dbReference>
<evidence type="ECO:0000256" key="5">
    <source>
        <dbReference type="ARBA" id="ARBA00034313"/>
    </source>
</evidence>
<proteinExistence type="inferred from homology"/>